<gene>
    <name evidence="2" type="ORF">PENARI_c228G03682</name>
</gene>
<evidence type="ECO:0000313" key="3">
    <source>
        <dbReference type="Proteomes" id="UP000177622"/>
    </source>
</evidence>
<dbReference type="Proteomes" id="UP000177622">
    <property type="component" value="Unassembled WGS sequence"/>
</dbReference>
<dbReference type="EMBL" id="LXJU01000228">
    <property type="protein sequence ID" value="OGE46492.1"/>
    <property type="molecule type" value="Genomic_DNA"/>
</dbReference>
<dbReference type="GeneID" id="34582915"/>
<keyword evidence="3" id="KW-1185">Reference proteome</keyword>
<comment type="caution">
    <text evidence="2">The sequence shown here is derived from an EMBL/GenBank/DDBJ whole genome shotgun (WGS) entry which is preliminary data.</text>
</comment>
<feature type="compositionally biased region" description="Low complexity" evidence="1">
    <location>
        <begin position="211"/>
        <end position="225"/>
    </location>
</feature>
<dbReference type="RefSeq" id="XP_022481963.1">
    <property type="nucleotide sequence ID" value="XM_022638181.1"/>
</dbReference>
<sequence>MAAVGGSKRAFPSRIGSHYIRVSTLGAAAITGADSMPATEVGDRLIDEIELAFTEESELPHVIEASERDDANPWLRRTQWAVYLRGIDPQHLIDCVHAPDGDSSDPTEIAASAIWDAMAAVARISQLICTKTSHTIRTEAVRTERDRLPHQPLQAYMDADNIERHTIPWQQILMFFTRTQATHKWASPNYKFTRRQRAAWNSLWKLAQPGASPRSATASSATASSDDNSEHLESDTENQPTQRIASESLANQHNSTESPFYLAPIDLACLNFCIELLNHRIKVEDYESALVCATAVLGRGEAGWRTAESYPPILSKLIKIARFMVVHKALKLDSTAEAMLYQLAEHQMVGDWDTESPLDSPEFQTSEDLFYNFETGPVQPPTASQSSQFIQFSQAQRQTHRLFREWIYGRMG</sequence>
<protein>
    <submittedName>
        <fullName evidence="2">Uncharacterized protein</fullName>
    </submittedName>
</protein>
<dbReference type="OrthoDB" id="4353649at2759"/>
<proteinExistence type="predicted"/>
<organism evidence="2 3">
    <name type="scientific">Penicillium arizonense</name>
    <dbReference type="NCBI Taxonomy" id="1835702"/>
    <lineage>
        <taxon>Eukaryota</taxon>
        <taxon>Fungi</taxon>
        <taxon>Dikarya</taxon>
        <taxon>Ascomycota</taxon>
        <taxon>Pezizomycotina</taxon>
        <taxon>Eurotiomycetes</taxon>
        <taxon>Eurotiomycetidae</taxon>
        <taxon>Eurotiales</taxon>
        <taxon>Aspergillaceae</taxon>
        <taxon>Penicillium</taxon>
    </lineage>
</organism>
<name>A0A1F5KZU3_PENAI</name>
<dbReference type="AlphaFoldDB" id="A0A1F5KZU3"/>
<accession>A0A1F5KZU3</accession>
<dbReference type="STRING" id="1835702.A0A1F5KZU3"/>
<feature type="region of interest" description="Disordered" evidence="1">
    <location>
        <begin position="210"/>
        <end position="241"/>
    </location>
</feature>
<evidence type="ECO:0000313" key="2">
    <source>
        <dbReference type="EMBL" id="OGE46492.1"/>
    </source>
</evidence>
<reference evidence="2 3" key="1">
    <citation type="journal article" date="2016" name="Sci. Rep.">
        <title>Penicillium arizonense, a new, genome sequenced fungal species, reveals a high chemical diversity in secreted metabolites.</title>
        <authorList>
            <person name="Grijseels S."/>
            <person name="Nielsen J.C."/>
            <person name="Randelovic M."/>
            <person name="Nielsen J."/>
            <person name="Nielsen K.F."/>
            <person name="Workman M."/>
            <person name="Frisvad J.C."/>
        </authorList>
    </citation>
    <scope>NUCLEOTIDE SEQUENCE [LARGE SCALE GENOMIC DNA]</scope>
    <source>
        <strain evidence="2 3">CBS 141311</strain>
    </source>
</reference>
<evidence type="ECO:0000256" key="1">
    <source>
        <dbReference type="SAM" id="MobiDB-lite"/>
    </source>
</evidence>